<dbReference type="OrthoDB" id="423343at2759"/>
<dbReference type="SUPFAM" id="SSF82185">
    <property type="entry name" value="Histone H3 K4-specific methyltransferase SET7/9 N-terminal domain"/>
    <property type="match status" value="1"/>
</dbReference>
<accession>A0A813SAP1</accession>
<comment type="caution">
    <text evidence="4">The sequence shown here is derived from an EMBL/GenBank/DDBJ whole genome shotgun (WGS) entry which is preliminary data.</text>
</comment>
<evidence type="ECO:0000256" key="3">
    <source>
        <dbReference type="SAM" id="MobiDB-lite"/>
    </source>
</evidence>
<keyword evidence="2" id="KW-0175">Coiled coil</keyword>
<dbReference type="PANTHER" id="PTHR23084:SF263">
    <property type="entry name" value="MORN REPEAT-CONTAINING PROTEIN 1"/>
    <property type="match status" value="1"/>
</dbReference>
<evidence type="ECO:0000256" key="1">
    <source>
        <dbReference type="ARBA" id="ARBA00022737"/>
    </source>
</evidence>
<dbReference type="AlphaFoldDB" id="A0A813SAP1"/>
<dbReference type="InterPro" id="IPR003409">
    <property type="entry name" value="MORN"/>
</dbReference>
<dbReference type="Gene3D" id="2.20.110.10">
    <property type="entry name" value="Histone H3 K4-specific methyltransferase SET7/9 N-terminal domain"/>
    <property type="match status" value="3"/>
</dbReference>
<protein>
    <submittedName>
        <fullName evidence="4">Uncharacterized protein</fullName>
    </submittedName>
</protein>
<gene>
    <name evidence="4" type="ORF">OXX778_LOCUS6096</name>
</gene>
<dbReference type="Pfam" id="PF02493">
    <property type="entry name" value="MORN"/>
    <property type="match status" value="8"/>
</dbReference>
<name>A0A813SAP1_9BILA</name>
<reference evidence="4" key="1">
    <citation type="submission" date="2021-02" db="EMBL/GenBank/DDBJ databases">
        <authorList>
            <person name="Nowell W R."/>
        </authorList>
    </citation>
    <scope>NUCLEOTIDE SEQUENCE</scope>
    <source>
        <strain evidence="4">Ploen Becks lab</strain>
    </source>
</reference>
<proteinExistence type="predicted"/>
<dbReference type="EMBL" id="CAJNOC010000702">
    <property type="protein sequence ID" value="CAF0793589.1"/>
    <property type="molecule type" value="Genomic_DNA"/>
</dbReference>
<sequence>MTKAENDGINILLVSSSKLLKNKFIECLTNELNNFTLMNKTTEFTSVQDRVNFSCFISDYSIQNENSKYITKYVQLIDGADKNLIDGLIMRSTNFTKNYPFYIHALVYLYDESNSDTFAYVKSIHNELRKSNEAFTINENLTCLLCNMINAANLGTNKSESEESYKVLNQVQSFLDEYSNFQYVSQPFQDSILGSKPIVENSDESSNKLRINFDFLVDRYFTFVPNYNMESTVMDIKSFTHSMNSESIKKSMNTFKKEIFKHNYKGEMANNLRNGFGIYVYDNNFFRYEGEWKDGIKQGNGKFIMKDGSFYEGEFNNGEMTGKGYKYDKNRETEYTGDFVEGHYQGKGVLRCRNKYVYEGDFDENMKHGYGELNEFKINQTYKGQWYLNKRHGQGSQKYSDGSVYTGDWIRDKRQGHGELEYPNGNLYDGQWRNDIMSGHGFFKTFFGYSYEGIFDNGLPANLATKLVFDNPEGKDKLEIFEGFSNQFKITVNAVNDQNENFKEDCRSIQLSFGFKCDITDTNRYENDVSTEFGFSYIPIQLLVYGEGSKFKAESYLIEENNENDDENDNKMKTSNEIEENKSEIKTIDQIDESFSFNSKNTSFELVVQNQNGEASFCNLYIDNIKIPKKVEELERRKTARKTPNQTSKTSNAAIKPTPPELSKFNINENSVNCVLIAEDVTNPPIFGKKLKSTYIDCVLFLKQSETRRSSLKSGISLDPKTKSKVTGKK</sequence>
<dbReference type="FunFam" id="2.20.110.10:FF:000002">
    <property type="entry name" value="Phosphatidylinositol 4-phosphate 5-kinase 8"/>
    <property type="match status" value="1"/>
</dbReference>
<dbReference type="PANTHER" id="PTHR23084">
    <property type="entry name" value="PHOSPHATIDYLINOSITOL-4-PHOSPHATE 5-KINASE RELATED"/>
    <property type="match status" value="1"/>
</dbReference>
<feature type="compositionally biased region" description="Polar residues" evidence="3">
    <location>
        <begin position="642"/>
        <end position="653"/>
    </location>
</feature>
<dbReference type="Proteomes" id="UP000663879">
    <property type="component" value="Unassembled WGS sequence"/>
</dbReference>
<feature type="coiled-coil region" evidence="2">
    <location>
        <begin position="557"/>
        <end position="584"/>
    </location>
</feature>
<dbReference type="SMART" id="SM00698">
    <property type="entry name" value="MORN"/>
    <property type="match status" value="8"/>
</dbReference>
<feature type="region of interest" description="Disordered" evidence="3">
    <location>
        <begin position="636"/>
        <end position="662"/>
    </location>
</feature>
<keyword evidence="5" id="KW-1185">Reference proteome</keyword>
<evidence type="ECO:0000313" key="4">
    <source>
        <dbReference type="EMBL" id="CAF0793589.1"/>
    </source>
</evidence>
<evidence type="ECO:0000256" key="2">
    <source>
        <dbReference type="SAM" id="Coils"/>
    </source>
</evidence>
<evidence type="ECO:0000313" key="5">
    <source>
        <dbReference type="Proteomes" id="UP000663879"/>
    </source>
</evidence>
<organism evidence="4 5">
    <name type="scientific">Brachionus calyciflorus</name>
    <dbReference type="NCBI Taxonomy" id="104777"/>
    <lineage>
        <taxon>Eukaryota</taxon>
        <taxon>Metazoa</taxon>
        <taxon>Spiralia</taxon>
        <taxon>Gnathifera</taxon>
        <taxon>Rotifera</taxon>
        <taxon>Eurotatoria</taxon>
        <taxon>Monogononta</taxon>
        <taxon>Pseudotrocha</taxon>
        <taxon>Ploima</taxon>
        <taxon>Brachionidae</taxon>
        <taxon>Brachionus</taxon>
    </lineage>
</organism>
<keyword evidence="1" id="KW-0677">Repeat</keyword>